<dbReference type="EMBL" id="JACHKA010000001">
    <property type="protein sequence ID" value="MBB5985180.1"/>
    <property type="molecule type" value="Genomic_DNA"/>
</dbReference>
<evidence type="ECO:0000313" key="3">
    <source>
        <dbReference type="EMBL" id="MBB5985180.1"/>
    </source>
</evidence>
<sequence length="183" mass="19378">MEEEAAAVTSFAWCADMRNLVHALRRDDKGGVAVEFALWITLFFITALGAFDLGDMYFKRSQMGSAVSAASLQAFDQRDDVNFAELGNYVKALANDSKLTVTVSCNGVAGSCTNVDRPCACLTTEGEMVARQCGIPCSEANMTPGVTAGYYLTISASQSFSPVLLSGGSVGSQLSQTATVRLQ</sequence>
<keyword evidence="1" id="KW-1133">Transmembrane helix</keyword>
<evidence type="ECO:0000259" key="2">
    <source>
        <dbReference type="Pfam" id="PF07811"/>
    </source>
</evidence>
<reference evidence="3 4" key="1">
    <citation type="submission" date="2020-08" db="EMBL/GenBank/DDBJ databases">
        <title>Exploring microbial biodiversity for novel pathways involved in the catabolism of aromatic compounds derived from lignin.</title>
        <authorList>
            <person name="Elkins J."/>
        </authorList>
    </citation>
    <scope>NUCLEOTIDE SEQUENCE [LARGE SCALE GENOMIC DNA]</scope>
    <source>
        <strain evidence="3 4">B1D3A</strain>
    </source>
</reference>
<dbReference type="Pfam" id="PF07811">
    <property type="entry name" value="TadE"/>
    <property type="match status" value="1"/>
</dbReference>
<dbReference type="Proteomes" id="UP001138540">
    <property type="component" value="Unassembled WGS sequence"/>
</dbReference>
<dbReference type="InterPro" id="IPR012495">
    <property type="entry name" value="TadE-like_dom"/>
</dbReference>
<feature type="transmembrane region" description="Helical" evidence="1">
    <location>
        <begin position="33"/>
        <end position="53"/>
    </location>
</feature>
<protein>
    <submittedName>
        <fullName evidence="3">Flp pilus assembly protein TadG</fullName>
    </submittedName>
</protein>
<evidence type="ECO:0000256" key="1">
    <source>
        <dbReference type="SAM" id="Phobius"/>
    </source>
</evidence>
<accession>A0ABR6ND30</accession>
<keyword evidence="1" id="KW-0812">Transmembrane</keyword>
<comment type="caution">
    <text evidence="3">The sequence shown here is derived from an EMBL/GenBank/DDBJ whole genome shotgun (WGS) entry which is preliminary data.</text>
</comment>
<feature type="domain" description="TadE-like" evidence="2">
    <location>
        <begin position="30"/>
        <end position="70"/>
    </location>
</feature>
<evidence type="ECO:0000313" key="4">
    <source>
        <dbReference type="Proteomes" id="UP001138540"/>
    </source>
</evidence>
<organism evidence="3 4">
    <name type="scientific">Sphingobium lignivorans</name>
    <dbReference type="NCBI Taxonomy" id="2735886"/>
    <lineage>
        <taxon>Bacteria</taxon>
        <taxon>Pseudomonadati</taxon>
        <taxon>Pseudomonadota</taxon>
        <taxon>Alphaproteobacteria</taxon>
        <taxon>Sphingomonadales</taxon>
        <taxon>Sphingomonadaceae</taxon>
        <taxon>Sphingobium</taxon>
    </lineage>
</organism>
<keyword evidence="4" id="KW-1185">Reference proteome</keyword>
<name>A0ABR6ND30_9SPHN</name>
<gene>
    <name evidence="3" type="ORF">HNP60_001154</name>
</gene>
<keyword evidence="1" id="KW-0472">Membrane</keyword>
<proteinExistence type="predicted"/>